<sequence length="158" mass="16760">MPAALDAVGSAGGSVNDVANSGLSPSHKIILIVVICVVTALVLAFIVIRKLRAIKIEKKEERNDHFYQPRLESGYSSLLGKGDGPYPDVSVVAVASPCGGDWQSRDGNSRPINPSPRVQQHHIRPPGDEQPQLVNSAAVTAALSPRAPAATRPRRTSI</sequence>
<keyword evidence="2" id="KW-0812">Transmembrane</keyword>
<keyword evidence="2" id="KW-0472">Membrane</keyword>
<proteinExistence type="predicted"/>
<evidence type="ECO:0000313" key="4">
    <source>
        <dbReference type="Proteomes" id="UP001586593"/>
    </source>
</evidence>
<accession>A0ABR3WRN9</accession>
<name>A0ABR3WRN9_9PEZI</name>
<organism evidence="3 4">
    <name type="scientific">Phialemonium thermophilum</name>
    <dbReference type="NCBI Taxonomy" id="223376"/>
    <lineage>
        <taxon>Eukaryota</taxon>
        <taxon>Fungi</taxon>
        <taxon>Dikarya</taxon>
        <taxon>Ascomycota</taxon>
        <taxon>Pezizomycotina</taxon>
        <taxon>Sordariomycetes</taxon>
        <taxon>Sordariomycetidae</taxon>
        <taxon>Cephalothecales</taxon>
        <taxon>Cephalothecaceae</taxon>
        <taxon>Phialemonium</taxon>
    </lineage>
</organism>
<feature type="transmembrane region" description="Helical" evidence="2">
    <location>
        <begin position="29"/>
        <end position="48"/>
    </location>
</feature>
<dbReference type="Proteomes" id="UP001586593">
    <property type="component" value="Unassembled WGS sequence"/>
</dbReference>
<evidence type="ECO:0000256" key="1">
    <source>
        <dbReference type="SAM" id="MobiDB-lite"/>
    </source>
</evidence>
<evidence type="ECO:0000313" key="3">
    <source>
        <dbReference type="EMBL" id="KAL1866122.1"/>
    </source>
</evidence>
<feature type="region of interest" description="Disordered" evidence="1">
    <location>
        <begin position="100"/>
        <end position="132"/>
    </location>
</feature>
<gene>
    <name evidence="3" type="ORF">VTK73DRAFT_4889</name>
</gene>
<reference evidence="3 4" key="1">
    <citation type="journal article" date="2024" name="Commun. Biol.">
        <title>Comparative genomic analysis of thermophilic fungi reveals convergent evolutionary adaptations and gene losses.</title>
        <authorList>
            <person name="Steindorff A.S."/>
            <person name="Aguilar-Pontes M.V."/>
            <person name="Robinson A.J."/>
            <person name="Andreopoulos B."/>
            <person name="LaButti K."/>
            <person name="Kuo A."/>
            <person name="Mondo S."/>
            <person name="Riley R."/>
            <person name="Otillar R."/>
            <person name="Haridas S."/>
            <person name="Lipzen A."/>
            <person name="Grimwood J."/>
            <person name="Schmutz J."/>
            <person name="Clum A."/>
            <person name="Reid I.D."/>
            <person name="Moisan M.C."/>
            <person name="Butler G."/>
            <person name="Nguyen T.T.M."/>
            <person name="Dewar K."/>
            <person name="Conant G."/>
            <person name="Drula E."/>
            <person name="Henrissat B."/>
            <person name="Hansel C."/>
            <person name="Singer S."/>
            <person name="Hutchinson M.I."/>
            <person name="de Vries R.P."/>
            <person name="Natvig D.O."/>
            <person name="Powell A.J."/>
            <person name="Tsang A."/>
            <person name="Grigoriev I.V."/>
        </authorList>
    </citation>
    <scope>NUCLEOTIDE SEQUENCE [LARGE SCALE GENOMIC DNA]</scope>
    <source>
        <strain evidence="3 4">ATCC 24622</strain>
    </source>
</reference>
<evidence type="ECO:0000256" key="2">
    <source>
        <dbReference type="SAM" id="Phobius"/>
    </source>
</evidence>
<protein>
    <submittedName>
        <fullName evidence="3">Uncharacterized protein</fullName>
    </submittedName>
</protein>
<dbReference type="EMBL" id="JAZHXJ010000275">
    <property type="protein sequence ID" value="KAL1866122.1"/>
    <property type="molecule type" value="Genomic_DNA"/>
</dbReference>
<comment type="caution">
    <text evidence="3">The sequence shown here is derived from an EMBL/GenBank/DDBJ whole genome shotgun (WGS) entry which is preliminary data.</text>
</comment>
<keyword evidence="2" id="KW-1133">Transmembrane helix</keyword>
<keyword evidence="4" id="KW-1185">Reference proteome</keyword>